<evidence type="ECO:0000256" key="1">
    <source>
        <dbReference type="ARBA" id="ARBA00006739"/>
    </source>
</evidence>
<dbReference type="GO" id="GO:0016757">
    <property type="term" value="F:glycosyltransferase activity"/>
    <property type="evidence" value="ECO:0007669"/>
    <property type="project" value="UniProtKB-KW"/>
</dbReference>
<accession>A0AA92EWL8</accession>
<feature type="transmembrane region" description="Helical" evidence="4">
    <location>
        <begin position="12"/>
        <end position="31"/>
    </location>
</feature>
<reference evidence="5 6" key="1">
    <citation type="submission" date="2018-09" db="EMBL/GenBank/DDBJ databases">
        <title>Whole genome sequencing of Idiomarina andamanensis W-5T (LMG 29773T= JCM 31645T).</title>
        <authorList>
            <person name="Das S.K."/>
        </authorList>
    </citation>
    <scope>NUCLEOTIDE SEQUENCE [LARGE SCALE GENOMIC DNA]</scope>
    <source>
        <strain evidence="5 6">W-5T</strain>
    </source>
</reference>
<feature type="transmembrane region" description="Helical" evidence="4">
    <location>
        <begin position="349"/>
        <end position="378"/>
    </location>
</feature>
<keyword evidence="2" id="KW-0328">Glycosyltransferase</keyword>
<evidence type="ECO:0000313" key="5">
    <source>
        <dbReference type="EMBL" id="QGT96204.1"/>
    </source>
</evidence>
<keyword evidence="4" id="KW-0472">Membrane</keyword>
<dbReference type="RefSeq" id="WP_156267910.1">
    <property type="nucleotide sequence ID" value="NZ_CP032551.1"/>
</dbReference>
<name>A0AA92EWL8_9GAMM</name>
<evidence type="ECO:0000313" key="6">
    <source>
        <dbReference type="Proteomes" id="UP000427820"/>
    </source>
</evidence>
<protein>
    <submittedName>
        <fullName evidence="5">Glycosyltransferase family 2 protein</fullName>
    </submittedName>
</protein>
<evidence type="ECO:0000256" key="4">
    <source>
        <dbReference type="SAM" id="Phobius"/>
    </source>
</evidence>
<keyword evidence="4" id="KW-0812">Transmembrane</keyword>
<comment type="similarity">
    <text evidence="1">Belongs to the glycosyltransferase 2 family.</text>
</comment>
<dbReference type="InterPro" id="IPR029044">
    <property type="entry name" value="Nucleotide-diphossugar_trans"/>
</dbReference>
<dbReference type="EMBL" id="CP032551">
    <property type="protein sequence ID" value="QGT96204.1"/>
    <property type="molecule type" value="Genomic_DNA"/>
</dbReference>
<dbReference type="KEGG" id="panm:D3795_08575"/>
<feature type="transmembrane region" description="Helical" evidence="4">
    <location>
        <begin position="384"/>
        <end position="408"/>
    </location>
</feature>
<dbReference type="SUPFAM" id="SSF53448">
    <property type="entry name" value="Nucleotide-diphospho-sugar transferases"/>
    <property type="match status" value="1"/>
</dbReference>
<dbReference type="PANTHER" id="PTHR43630:SF1">
    <property type="entry name" value="POLY-BETA-1,6-N-ACETYL-D-GLUCOSAMINE SYNTHASE"/>
    <property type="match status" value="1"/>
</dbReference>
<dbReference type="Proteomes" id="UP000427820">
    <property type="component" value="Chromosome"/>
</dbReference>
<evidence type="ECO:0000256" key="3">
    <source>
        <dbReference type="ARBA" id="ARBA00022679"/>
    </source>
</evidence>
<keyword evidence="4" id="KW-1133">Transmembrane helix</keyword>
<dbReference type="Pfam" id="PF13641">
    <property type="entry name" value="Glyco_tranf_2_3"/>
    <property type="match status" value="1"/>
</dbReference>
<gene>
    <name evidence="5" type="ORF">D3795_08575</name>
</gene>
<dbReference type="PANTHER" id="PTHR43630">
    <property type="entry name" value="POLY-BETA-1,6-N-ACETYL-D-GLUCOSAMINE SYNTHASE"/>
    <property type="match status" value="1"/>
</dbReference>
<keyword evidence="3" id="KW-0808">Transferase</keyword>
<organism evidence="5 6">
    <name type="scientific">Pseudidiomarina andamanensis</name>
    <dbReference type="NCBI Taxonomy" id="1940690"/>
    <lineage>
        <taxon>Bacteria</taxon>
        <taxon>Pseudomonadati</taxon>
        <taxon>Pseudomonadota</taxon>
        <taxon>Gammaproteobacteria</taxon>
        <taxon>Alteromonadales</taxon>
        <taxon>Idiomarinaceae</taxon>
        <taxon>Pseudidiomarina</taxon>
    </lineage>
</organism>
<dbReference type="AlphaFoldDB" id="A0AA92EWL8"/>
<sequence>MASYSHLTWLEIAQLLFIVYFLGLTAIYFLLNVMSYRAIRRYMEDYDNTLLPESYGPLLPPVSVLVPAYNESASIVASVKSILQLDYARYEVIVVNDGSKDDTLKHLQQAFNLHLHTEAYRQQLKTQAIRGVYRSEEYPQLRVIDKQNGGKADALNAGINASKYPLFCAVDADSILQRDSLQRIVRPFIDRVETIAVGGSIRIANGSQVRHGLLTQVGLPKSWLAKFQVIEYLRAFLFGRMGWSPLNGMLIISGAFGLFQKRAVLDCGGYQTATIGEDMELVLRLHRHFQQKNKPYHIAFIPDPVCWTEAPEDLQTLKNQRIRWQRGLLESLTRNSRLFFSLRGRTVGWLAYPFMLLFEGLGPLLELLAYALSAYFYVTGAVSISFTLTFIVAAFGFGVLMSVFSLILEELTFKTYSSNRALAQLIVVAVLENFGYRQLNSWWRMRGFWQWARGRKHHWGAMKRVGSIN</sequence>
<keyword evidence="6" id="KW-1185">Reference proteome</keyword>
<dbReference type="Gene3D" id="3.90.550.10">
    <property type="entry name" value="Spore Coat Polysaccharide Biosynthesis Protein SpsA, Chain A"/>
    <property type="match status" value="1"/>
</dbReference>
<evidence type="ECO:0000256" key="2">
    <source>
        <dbReference type="ARBA" id="ARBA00022676"/>
    </source>
</evidence>
<proteinExistence type="inferred from homology"/>
<dbReference type="CDD" id="cd06423">
    <property type="entry name" value="CESA_like"/>
    <property type="match status" value="1"/>
</dbReference>